<dbReference type="Proteomes" id="UP001472677">
    <property type="component" value="Unassembled WGS sequence"/>
</dbReference>
<evidence type="ECO:0000313" key="2">
    <source>
        <dbReference type="Proteomes" id="UP001472677"/>
    </source>
</evidence>
<dbReference type="EMBL" id="JBBPBM010000120">
    <property type="protein sequence ID" value="KAK8506092.1"/>
    <property type="molecule type" value="Genomic_DNA"/>
</dbReference>
<sequence length="107" mass="12076">MAIKPLPTGLSIECFHRFVCPVFTPYFRTWIRAKPGLGNLDNLVNAFRTPPLPGKKIEFSVASALIPDIPASEMHGKNKWSKSMFPLVKHGEEYRVVESVSSEFKQD</sequence>
<comment type="caution">
    <text evidence="1">The sequence shown here is derived from an EMBL/GenBank/DDBJ whole genome shotgun (WGS) entry which is preliminary data.</text>
</comment>
<accession>A0ABR2BI12</accession>
<reference evidence="1 2" key="1">
    <citation type="journal article" date="2024" name="G3 (Bethesda)">
        <title>Genome assembly of Hibiscus sabdariffa L. provides insights into metabolisms of medicinal natural products.</title>
        <authorList>
            <person name="Kim T."/>
        </authorList>
    </citation>
    <scope>NUCLEOTIDE SEQUENCE [LARGE SCALE GENOMIC DNA]</scope>
    <source>
        <strain evidence="1">TK-2024</strain>
        <tissue evidence="1">Old leaves</tissue>
    </source>
</reference>
<proteinExistence type="predicted"/>
<name>A0ABR2BI12_9ROSI</name>
<gene>
    <name evidence="1" type="ORF">V6N12_074146</name>
</gene>
<protein>
    <submittedName>
        <fullName evidence="1">Uncharacterized protein</fullName>
    </submittedName>
</protein>
<organism evidence="1 2">
    <name type="scientific">Hibiscus sabdariffa</name>
    <name type="common">roselle</name>
    <dbReference type="NCBI Taxonomy" id="183260"/>
    <lineage>
        <taxon>Eukaryota</taxon>
        <taxon>Viridiplantae</taxon>
        <taxon>Streptophyta</taxon>
        <taxon>Embryophyta</taxon>
        <taxon>Tracheophyta</taxon>
        <taxon>Spermatophyta</taxon>
        <taxon>Magnoliopsida</taxon>
        <taxon>eudicotyledons</taxon>
        <taxon>Gunneridae</taxon>
        <taxon>Pentapetalae</taxon>
        <taxon>rosids</taxon>
        <taxon>malvids</taxon>
        <taxon>Malvales</taxon>
        <taxon>Malvaceae</taxon>
        <taxon>Malvoideae</taxon>
        <taxon>Hibiscus</taxon>
    </lineage>
</organism>
<keyword evidence="2" id="KW-1185">Reference proteome</keyword>
<evidence type="ECO:0000313" key="1">
    <source>
        <dbReference type="EMBL" id="KAK8506092.1"/>
    </source>
</evidence>